<evidence type="ECO:0000313" key="4">
    <source>
        <dbReference type="EMBL" id="GES13092.1"/>
    </source>
</evidence>
<name>A0A5M3WXV0_9ACTN</name>
<feature type="domain" description="MmgE/PrpD C-terminal" evidence="3">
    <location>
        <begin position="269"/>
        <end position="431"/>
    </location>
</feature>
<evidence type="ECO:0000259" key="3">
    <source>
        <dbReference type="Pfam" id="PF19305"/>
    </source>
</evidence>
<proteinExistence type="inferred from homology"/>
<dbReference type="PANTHER" id="PTHR16943">
    <property type="entry name" value="2-METHYLCITRATE DEHYDRATASE-RELATED"/>
    <property type="match status" value="1"/>
</dbReference>
<dbReference type="Gene3D" id="1.10.4100.10">
    <property type="entry name" value="2-methylcitrate dehydratase PrpD"/>
    <property type="match status" value="1"/>
</dbReference>
<organism evidence="4 5">
    <name type="scientific">Acrocarpospora macrocephala</name>
    <dbReference type="NCBI Taxonomy" id="150177"/>
    <lineage>
        <taxon>Bacteria</taxon>
        <taxon>Bacillati</taxon>
        <taxon>Actinomycetota</taxon>
        <taxon>Actinomycetes</taxon>
        <taxon>Streptosporangiales</taxon>
        <taxon>Streptosporangiaceae</taxon>
        <taxon>Acrocarpospora</taxon>
    </lineage>
</organism>
<dbReference type="InterPro" id="IPR036148">
    <property type="entry name" value="MmgE/PrpD_sf"/>
</dbReference>
<dbReference type="InterPro" id="IPR005656">
    <property type="entry name" value="MmgE_PrpD"/>
</dbReference>
<evidence type="ECO:0000256" key="1">
    <source>
        <dbReference type="ARBA" id="ARBA00006174"/>
    </source>
</evidence>
<dbReference type="AlphaFoldDB" id="A0A5M3WXV0"/>
<gene>
    <name evidence="4" type="ORF">Amac_066890</name>
</gene>
<dbReference type="GO" id="GO:0016829">
    <property type="term" value="F:lyase activity"/>
    <property type="evidence" value="ECO:0007669"/>
    <property type="project" value="InterPro"/>
</dbReference>
<dbReference type="InterPro" id="IPR045336">
    <property type="entry name" value="MmgE_PrpD_N"/>
</dbReference>
<dbReference type="InterPro" id="IPR042183">
    <property type="entry name" value="MmgE/PrpD_sf_1"/>
</dbReference>
<keyword evidence="5" id="KW-1185">Reference proteome</keyword>
<dbReference type="Proteomes" id="UP000331127">
    <property type="component" value="Unassembled WGS sequence"/>
</dbReference>
<evidence type="ECO:0008006" key="6">
    <source>
        <dbReference type="Google" id="ProtNLM"/>
    </source>
</evidence>
<dbReference type="EMBL" id="BLAE01000042">
    <property type="protein sequence ID" value="GES13092.1"/>
    <property type="molecule type" value="Genomic_DNA"/>
</dbReference>
<reference evidence="4 5" key="1">
    <citation type="submission" date="2019-10" db="EMBL/GenBank/DDBJ databases">
        <title>Whole genome shotgun sequence of Acrocarpospora macrocephala NBRC 16266.</title>
        <authorList>
            <person name="Ichikawa N."/>
            <person name="Kimura A."/>
            <person name="Kitahashi Y."/>
            <person name="Komaki H."/>
            <person name="Oguchi A."/>
        </authorList>
    </citation>
    <scope>NUCLEOTIDE SEQUENCE [LARGE SCALE GENOMIC DNA]</scope>
    <source>
        <strain evidence="4 5">NBRC 16266</strain>
    </source>
</reference>
<evidence type="ECO:0000313" key="5">
    <source>
        <dbReference type="Proteomes" id="UP000331127"/>
    </source>
</evidence>
<dbReference type="InterPro" id="IPR042188">
    <property type="entry name" value="MmgE/PrpD_sf_2"/>
</dbReference>
<protein>
    <recommendedName>
        <fullName evidence="6">MmgE/PrpD family protein</fullName>
    </recommendedName>
</protein>
<sequence length="456" mass="47683">MPSPSVAERIAAFVAGTPEVPAADLDAIERSFLDTVGTMLAGRTSEHGRIMEAHAAREGGAGPCTIIGTGLRTGAPTAAMVNGTFGHSDDFDDMGGYGHPSVALVPAILAAAEYARRPIPGSALLLAYATGFELGVGLCQTGAYDQYDRCFHSTPVFGALAATCAAAKVLDLDETRTANALTLAASAAAGLGRSSGSMVKPLHAGHAAKAGVLAVLAARRGGAGSARAFEARGGFLEAFFGHRLVPIDRIIGELGNPYRAAKTIFLKRYPCCGSNHSALAGLAGLLEKHGLAADDIERVIVHEMAETSPVLRFPEPASGCEAKFSVHRMLGTLMVRGRVSVDDFTAEALADPAVAAAARKVRAEVLSRWDAAGADKRKGNPVTIHDHKGRIYRHFVPRKELPGGPFAPLSEVDLAAKFEGNARRSLAPEQAVTAGERWRALRECPDVAELIALVSR</sequence>
<accession>A0A5M3WXV0</accession>
<comment type="caution">
    <text evidence="4">The sequence shown here is derived from an EMBL/GenBank/DDBJ whole genome shotgun (WGS) entry which is preliminary data.</text>
</comment>
<evidence type="ECO:0000259" key="2">
    <source>
        <dbReference type="Pfam" id="PF03972"/>
    </source>
</evidence>
<dbReference type="Pfam" id="PF03972">
    <property type="entry name" value="MmgE_PrpD_N"/>
    <property type="match status" value="1"/>
</dbReference>
<dbReference type="InterPro" id="IPR045337">
    <property type="entry name" value="MmgE_PrpD_C"/>
</dbReference>
<comment type="similarity">
    <text evidence="1">Belongs to the PrpD family.</text>
</comment>
<dbReference type="Gene3D" id="3.30.1330.120">
    <property type="entry name" value="2-methylcitrate dehydratase PrpD"/>
    <property type="match status" value="1"/>
</dbReference>
<dbReference type="SUPFAM" id="SSF103378">
    <property type="entry name" value="2-methylcitrate dehydratase PrpD"/>
    <property type="match status" value="1"/>
</dbReference>
<dbReference type="RefSeq" id="WP_155358368.1">
    <property type="nucleotide sequence ID" value="NZ_BAAAHL010000044.1"/>
</dbReference>
<dbReference type="OrthoDB" id="9797528at2"/>
<dbReference type="PANTHER" id="PTHR16943:SF8">
    <property type="entry name" value="2-METHYLCITRATE DEHYDRATASE"/>
    <property type="match status" value="1"/>
</dbReference>
<dbReference type="Pfam" id="PF19305">
    <property type="entry name" value="MmgE_PrpD_C"/>
    <property type="match status" value="1"/>
</dbReference>
<feature type="domain" description="MmgE/PrpD N-terminal" evidence="2">
    <location>
        <begin position="8"/>
        <end position="242"/>
    </location>
</feature>